<proteinExistence type="predicted"/>
<dbReference type="InterPro" id="IPR011043">
    <property type="entry name" value="Gal_Oxase/kelch_b-propeller"/>
</dbReference>
<reference evidence="2" key="1">
    <citation type="submission" date="2021-02" db="EMBL/GenBank/DDBJ databases">
        <authorList>
            <person name="Dougan E. K."/>
            <person name="Rhodes N."/>
            <person name="Thang M."/>
            <person name="Chan C."/>
        </authorList>
    </citation>
    <scope>NUCLEOTIDE SEQUENCE</scope>
</reference>
<dbReference type="SUPFAM" id="SSF50965">
    <property type="entry name" value="Galactose oxidase, central domain"/>
    <property type="match status" value="1"/>
</dbReference>
<dbReference type="AlphaFoldDB" id="A0A813KC08"/>
<evidence type="ECO:0000256" key="1">
    <source>
        <dbReference type="SAM" id="MobiDB-lite"/>
    </source>
</evidence>
<feature type="non-terminal residue" evidence="2">
    <location>
        <position position="1"/>
    </location>
</feature>
<sequence length="328" mass="34727">EGEGEGEGRLLLTGRTSEAGFPKESPAAPSSSLSSLALTDLSDEVLGAVLVCLQGAEVAAALTPAAHFLQRALACEISTPVGTHPSLWETFLRQEFRAASTSTTASAAELYRTLHARRQCCAIEWRQVPCRHRLGSREGSPAVFSRRGHVFVFGGWGHGPMGDLHYGPLAVPLELQPMRITGTAPPRSYEAKLTVLEEDEDSTSATSSGAASFRAVVSGGYLHGGYDQESSAFGVLEISFSATGAVSAKWTQVGQMTPRSNHSATFIPPRVAGASFPQGYVLIFGGNVRGSTSNSVDLLDLETMSSQFEVAVEGECPTRRNSHSATLL</sequence>
<gene>
    <name evidence="2" type="ORF">PGLA2088_LOCUS31202</name>
</gene>
<feature type="non-terminal residue" evidence="2">
    <location>
        <position position="328"/>
    </location>
</feature>
<feature type="region of interest" description="Disordered" evidence="1">
    <location>
        <begin position="1"/>
        <end position="32"/>
    </location>
</feature>
<name>A0A813KC08_POLGL</name>
<organism evidence="2 3">
    <name type="scientific">Polarella glacialis</name>
    <name type="common">Dinoflagellate</name>
    <dbReference type="NCBI Taxonomy" id="89957"/>
    <lineage>
        <taxon>Eukaryota</taxon>
        <taxon>Sar</taxon>
        <taxon>Alveolata</taxon>
        <taxon>Dinophyceae</taxon>
        <taxon>Suessiales</taxon>
        <taxon>Suessiaceae</taxon>
        <taxon>Polarella</taxon>
    </lineage>
</organism>
<dbReference type="EMBL" id="CAJNNW010029225">
    <property type="protein sequence ID" value="CAE8699539.1"/>
    <property type="molecule type" value="Genomic_DNA"/>
</dbReference>
<protein>
    <submittedName>
        <fullName evidence="2">Uncharacterized protein</fullName>
    </submittedName>
</protein>
<evidence type="ECO:0000313" key="3">
    <source>
        <dbReference type="Proteomes" id="UP000626109"/>
    </source>
</evidence>
<dbReference type="Gene3D" id="2.120.10.80">
    <property type="entry name" value="Kelch-type beta propeller"/>
    <property type="match status" value="1"/>
</dbReference>
<accession>A0A813KC08</accession>
<dbReference type="Proteomes" id="UP000626109">
    <property type="component" value="Unassembled WGS sequence"/>
</dbReference>
<comment type="caution">
    <text evidence="2">The sequence shown here is derived from an EMBL/GenBank/DDBJ whole genome shotgun (WGS) entry which is preliminary data.</text>
</comment>
<evidence type="ECO:0000313" key="2">
    <source>
        <dbReference type="EMBL" id="CAE8699539.1"/>
    </source>
</evidence>
<dbReference type="InterPro" id="IPR015915">
    <property type="entry name" value="Kelch-typ_b-propeller"/>
</dbReference>